<name>E5AE80_LEPMJ</name>
<dbReference type="PANTHER" id="PTHR22842">
    <property type="entry name" value="WD40 REPEAT PROTEIN"/>
    <property type="match status" value="1"/>
</dbReference>
<keyword evidence="3 6" id="KW-0853">WD repeat</keyword>
<feature type="repeat" description="WD" evidence="6">
    <location>
        <begin position="108"/>
        <end position="150"/>
    </location>
</feature>
<dbReference type="HOGENOM" id="CLU_000288_57_1_1"/>
<dbReference type="AlphaFoldDB" id="E5AE80"/>
<dbReference type="STRING" id="985895.E5AE80"/>
<dbReference type="InterPro" id="IPR020472">
    <property type="entry name" value="WD40_PAC1"/>
</dbReference>
<feature type="repeat" description="WD" evidence="6">
    <location>
        <begin position="12"/>
        <end position="45"/>
    </location>
</feature>
<keyword evidence="4" id="KW-0677">Repeat</keyword>
<dbReference type="RefSeq" id="XP_003844998.1">
    <property type="nucleotide sequence ID" value="XM_003844950.1"/>
</dbReference>
<comment type="similarity">
    <text evidence="5">Belongs to the WD repeat MORG1 family.</text>
</comment>
<evidence type="ECO:0000256" key="4">
    <source>
        <dbReference type="ARBA" id="ARBA00022737"/>
    </source>
</evidence>
<dbReference type="OMA" id="MCWDIRT"/>
<dbReference type="PRINTS" id="PR00320">
    <property type="entry name" value="GPROTEINBRPT"/>
</dbReference>
<dbReference type="Pfam" id="PF00400">
    <property type="entry name" value="WD40"/>
    <property type="match status" value="4"/>
</dbReference>
<dbReference type="EMBL" id="FP929139">
    <property type="protein sequence ID" value="CBY01519.1"/>
    <property type="molecule type" value="Genomic_DNA"/>
</dbReference>
<dbReference type="SMART" id="SM00320">
    <property type="entry name" value="WD40"/>
    <property type="match status" value="7"/>
</dbReference>
<evidence type="ECO:0000256" key="2">
    <source>
        <dbReference type="ARBA" id="ARBA00022490"/>
    </source>
</evidence>
<evidence type="ECO:0000256" key="6">
    <source>
        <dbReference type="PROSITE-ProRule" id="PRU00221"/>
    </source>
</evidence>
<evidence type="ECO:0000313" key="8">
    <source>
        <dbReference type="Proteomes" id="UP000002668"/>
    </source>
</evidence>
<dbReference type="GeneID" id="13286351"/>
<accession>E5AE80</accession>
<dbReference type="PROSITE" id="PS50082">
    <property type="entry name" value="WD_REPEATS_2"/>
    <property type="match status" value="4"/>
</dbReference>
<protein>
    <submittedName>
        <fullName evidence="7">Uncharacterized protein</fullName>
    </submittedName>
</protein>
<organism evidence="7 8">
    <name type="scientific">Leptosphaeria maculans (strain JN3 / isolate v23.1.3 / race Av1-4-5-6-7-8)</name>
    <name type="common">Blackleg fungus</name>
    <name type="synonym">Phoma lingam</name>
    <dbReference type="NCBI Taxonomy" id="985895"/>
    <lineage>
        <taxon>Eukaryota</taxon>
        <taxon>Fungi</taxon>
        <taxon>Dikarya</taxon>
        <taxon>Ascomycota</taxon>
        <taxon>Pezizomycotina</taxon>
        <taxon>Dothideomycetes</taxon>
        <taxon>Pleosporomycetidae</taxon>
        <taxon>Pleosporales</taxon>
        <taxon>Pleosporineae</taxon>
        <taxon>Leptosphaeriaceae</taxon>
        <taxon>Plenodomus</taxon>
        <taxon>Plenodomus lingam/Leptosphaeria maculans species complex</taxon>
    </lineage>
</organism>
<dbReference type="GO" id="GO:0005737">
    <property type="term" value="C:cytoplasm"/>
    <property type="evidence" value="ECO:0007669"/>
    <property type="project" value="UniProtKB-SubCell"/>
</dbReference>
<feature type="repeat" description="WD" evidence="6">
    <location>
        <begin position="66"/>
        <end position="107"/>
    </location>
</feature>
<reference evidence="8" key="1">
    <citation type="journal article" date="2011" name="Nat. Commun.">
        <title>Effector diversification within compartments of the Leptosphaeria maculans genome affected by Repeat-Induced Point mutations.</title>
        <authorList>
            <person name="Rouxel T."/>
            <person name="Grandaubert J."/>
            <person name="Hane J.K."/>
            <person name="Hoede C."/>
            <person name="van de Wouw A.P."/>
            <person name="Couloux A."/>
            <person name="Dominguez V."/>
            <person name="Anthouard V."/>
            <person name="Bally P."/>
            <person name="Bourras S."/>
            <person name="Cozijnsen A.J."/>
            <person name="Ciuffetti L.M."/>
            <person name="Degrave A."/>
            <person name="Dilmaghani A."/>
            <person name="Duret L."/>
            <person name="Fudal I."/>
            <person name="Goodwin S.B."/>
            <person name="Gout L."/>
            <person name="Glaser N."/>
            <person name="Linglin J."/>
            <person name="Kema G.H.J."/>
            <person name="Lapalu N."/>
            <person name="Lawrence C.B."/>
            <person name="May K."/>
            <person name="Meyer M."/>
            <person name="Ollivier B."/>
            <person name="Poulain J."/>
            <person name="Schoch C.L."/>
            <person name="Simon A."/>
            <person name="Spatafora J.W."/>
            <person name="Stachowiak A."/>
            <person name="Turgeon B.G."/>
            <person name="Tyler B.M."/>
            <person name="Vincent D."/>
            <person name="Weissenbach J."/>
            <person name="Amselem J."/>
            <person name="Quesneville H."/>
            <person name="Oliver R.P."/>
            <person name="Wincker P."/>
            <person name="Balesdent M.-H."/>
            <person name="Howlett B.J."/>
        </authorList>
    </citation>
    <scope>NUCLEOTIDE SEQUENCE [LARGE SCALE GENOMIC DNA]</scope>
    <source>
        <strain evidence="8">JN3 / isolate v23.1.3 / race Av1-4-5-6-7-8</strain>
    </source>
</reference>
<dbReference type="GO" id="GO:0000398">
    <property type="term" value="P:mRNA splicing, via spliceosome"/>
    <property type="evidence" value="ECO:0007669"/>
    <property type="project" value="TreeGrafter"/>
</dbReference>
<dbReference type="GO" id="GO:0071013">
    <property type="term" value="C:catalytic step 2 spliceosome"/>
    <property type="evidence" value="ECO:0007669"/>
    <property type="project" value="TreeGrafter"/>
</dbReference>
<dbReference type="PROSITE" id="PS00678">
    <property type="entry name" value="WD_REPEATS_1"/>
    <property type="match status" value="1"/>
</dbReference>
<dbReference type="InterPro" id="IPR051980">
    <property type="entry name" value="WD_repeat_MORG1"/>
</dbReference>
<proteinExistence type="inferred from homology"/>
<dbReference type="InterPro" id="IPR015943">
    <property type="entry name" value="WD40/YVTN_repeat-like_dom_sf"/>
</dbReference>
<keyword evidence="2" id="KW-0963">Cytoplasm</keyword>
<feature type="repeat" description="WD" evidence="6">
    <location>
        <begin position="253"/>
        <end position="279"/>
    </location>
</feature>
<dbReference type="eggNOG" id="KOG0316">
    <property type="taxonomic scope" value="Eukaryota"/>
</dbReference>
<dbReference type="InterPro" id="IPR019775">
    <property type="entry name" value="WD40_repeat_CS"/>
</dbReference>
<dbReference type="PANTHER" id="PTHR22842:SF3">
    <property type="entry name" value="WD REPEAT DOMAIN-CONTAINING PROTEIN 83"/>
    <property type="match status" value="1"/>
</dbReference>
<dbReference type="Proteomes" id="UP000002668">
    <property type="component" value="Genome"/>
</dbReference>
<evidence type="ECO:0000256" key="1">
    <source>
        <dbReference type="ARBA" id="ARBA00004496"/>
    </source>
</evidence>
<dbReference type="InterPro" id="IPR001680">
    <property type="entry name" value="WD40_rpt"/>
</dbReference>
<dbReference type="Gene3D" id="2.130.10.10">
    <property type="entry name" value="YVTN repeat-like/Quinoprotein amine dehydrogenase"/>
    <property type="match status" value="3"/>
</dbReference>
<dbReference type="CDD" id="cd00200">
    <property type="entry name" value="WD40"/>
    <property type="match status" value="1"/>
</dbReference>
<dbReference type="InterPro" id="IPR036322">
    <property type="entry name" value="WD40_repeat_dom_sf"/>
</dbReference>
<comment type="subcellular location">
    <subcellularLocation>
        <location evidence="1">Cytoplasm</location>
    </subcellularLocation>
</comment>
<dbReference type="InParanoid" id="E5AE80"/>
<dbReference type="OrthoDB" id="1068471at2759"/>
<dbReference type="VEuPathDB" id="FungiDB:LEMA_P003060.1"/>
<gene>
    <name evidence="7" type="ORF">LEMA_P003060.1</name>
</gene>
<keyword evidence="8" id="KW-1185">Reference proteome</keyword>
<evidence type="ECO:0000256" key="5">
    <source>
        <dbReference type="ARBA" id="ARBA00038145"/>
    </source>
</evidence>
<evidence type="ECO:0000313" key="7">
    <source>
        <dbReference type="EMBL" id="CBY01519.1"/>
    </source>
</evidence>
<dbReference type="SUPFAM" id="SSF50978">
    <property type="entry name" value="WD40 repeat-like"/>
    <property type="match status" value="1"/>
</dbReference>
<dbReference type="PROSITE" id="PS50294">
    <property type="entry name" value="WD_REPEATS_REGION"/>
    <property type="match status" value="3"/>
</dbReference>
<evidence type="ECO:0000256" key="3">
    <source>
        <dbReference type="ARBA" id="ARBA00022574"/>
    </source>
</evidence>
<sequence length="338" mass="36163">MSAFPSTPIARLTGHNGPVHAVAYSSGSQTYILTGSSDRTIRLFNPQKAPPTSPSQTPTPGLVTKYTAHGYEVLSLAVNTANDKFVSTGGDKTVFLWDVQTAHTIRRWTGHAGRVNRGVWGGEDDGVVVTGSFDGSVKVWDVKSSNSFKPIMTLADAKDAVTDVAVQGPEIVATSVDGRVRCYDVRMGRCQVDVIGPPCTSLSLSKKGTEVLVSSLDSSLRLMDRTSGECLKRYEDRAFVNKDLRVRSTLGLNDSVVVSGSDDGMVVVWDVLGGTCLHRFKHGDMREVGSAYAGQTPQAKGKKEVVSAVAFCQTRREWCSAGGDGNVVVWGMGKGDRA</sequence>